<dbReference type="PANTHER" id="PTHR23502">
    <property type="entry name" value="MAJOR FACILITATOR SUPERFAMILY"/>
    <property type="match status" value="1"/>
</dbReference>
<sequence>MDFTLKDEAVLEQQHEAANISDVDIALDSLPSISKPTSSVKSAWDLAAENPYNWPAWKKFLVVFVCSLVTLNTTMASALPSLAVSDIAREFKIESALQKQLPISIFLIGYIFGPIVSGPLSEHVGRRRLSLLLFSLYILFTLACALMPTWWSFLFFRVLAGAGGSAPLAIVPGTLADIFVEPHIRGLSFSIFIIA</sequence>
<dbReference type="PROSITE" id="PS50850">
    <property type="entry name" value="MFS"/>
    <property type="match status" value="1"/>
</dbReference>
<evidence type="ECO:0000313" key="8">
    <source>
        <dbReference type="Proteomes" id="UP000226431"/>
    </source>
</evidence>
<dbReference type="OrthoDB" id="5141738at2759"/>
<feature type="transmembrane region" description="Helical" evidence="5">
    <location>
        <begin position="132"/>
        <end position="153"/>
    </location>
</feature>
<keyword evidence="2 5" id="KW-0812">Transmembrane</keyword>
<feature type="transmembrane region" description="Helical" evidence="5">
    <location>
        <begin position="60"/>
        <end position="83"/>
    </location>
</feature>
<proteinExistence type="predicted"/>
<feature type="transmembrane region" description="Helical" evidence="5">
    <location>
        <begin position="103"/>
        <end position="120"/>
    </location>
</feature>
<reference evidence="7 8" key="1">
    <citation type="submission" date="2017-06" db="EMBL/GenBank/DDBJ databases">
        <title>Ant-infecting Ophiocordyceps genomes reveal a high diversity of potential behavioral manipulation genes and a possible major role for enterotoxins.</title>
        <authorList>
            <person name="De Bekker C."/>
            <person name="Evans H.C."/>
            <person name="Brachmann A."/>
            <person name="Hughes D.P."/>
        </authorList>
    </citation>
    <scope>NUCLEOTIDE SEQUENCE [LARGE SCALE GENOMIC DNA]</scope>
    <source>
        <strain evidence="7 8">Map16</strain>
    </source>
</reference>
<evidence type="ECO:0000256" key="3">
    <source>
        <dbReference type="ARBA" id="ARBA00022989"/>
    </source>
</evidence>
<dbReference type="Pfam" id="PF07690">
    <property type="entry name" value="MFS_1"/>
    <property type="match status" value="1"/>
</dbReference>
<dbReference type="InterPro" id="IPR020846">
    <property type="entry name" value="MFS_dom"/>
</dbReference>
<dbReference type="PANTHER" id="PTHR23502:SF74">
    <property type="entry name" value="MAJOR FACILITATOR SUPERFAMILY (MFS) PROFILE DOMAIN-CONTAINING PROTEIN"/>
    <property type="match status" value="1"/>
</dbReference>
<evidence type="ECO:0000256" key="1">
    <source>
        <dbReference type="ARBA" id="ARBA00004141"/>
    </source>
</evidence>
<evidence type="ECO:0000256" key="4">
    <source>
        <dbReference type="ARBA" id="ARBA00023136"/>
    </source>
</evidence>
<organism evidence="7 8">
    <name type="scientific">Ophiocordyceps camponoti-rufipedis</name>
    <dbReference type="NCBI Taxonomy" id="2004952"/>
    <lineage>
        <taxon>Eukaryota</taxon>
        <taxon>Fungi</taxon>
        <taxon>Dikarya</taxon>
        <taxon>Ascomycota</taxon>
        <taxon>Pezizomycotina</taxon>
        <taxon>Sordariomycetes</taxon>
        <taxon>Hypocreomycetidae</taxon>
        <taxon>Hypocreales</taxon>
        <taxon>Ophiocordycipitaceae</taxon>
        <taxon>Ophiocordyceps</taxon>
    </lineage>
</organism>
<evidence type="ECO:0000313" key="7">
    <source>
        <dbReference type="EMBL" id="PHH70500.1"/>
    </source>
</evidence>
<accession>A0A2C5YSJ7</accession>
<keyword evidence="4 5" id="KW-0472">Membrane</keyword>
<evidence type="ECO:0000256" key="5">
    <source>
        <dbReference type="SAM" id="Phobius"/>
    </source>
</evidence>
<protein>
    <recommendedName>
        <fullName evidence="6">Major facilitator superfamily (MFS) profile domain-containing protein</fullName>
    </recommendedName>
</protein>
<dbReference type="STRING" id="2004952.A0A2C5YSJ7"/>
<dbReference type="SUPFAM" id="SSF103473">
    <property type="entry name" value="MFS general substrate transporter"/>
    <property type="match status" value="1"/>
</dbReference>
<comment type="caution">
    <text evidence="7">The sequence shown here is derived from an EMBL/GenBank/DDBJ whole genome shotgun (WGS) entry which is preliminary data.</text>
</comment>
<gene>
    <name evidence="7" type="ORF">CDD80_5965</name>
</gene>
<evidence type="ECO:0000259" key="6">
    <source>
        <dbReference type="PROSITE" id="PS50850"/>
    </source>
</evidence>
<dbReference type="InterPro" id="IPR011701">
    <property type="entry name" value="MFS"/>
</dbReference>
<keyword evidence="8" id="KW-1185">Reference proteome</keyword>
<dbReference type="GO" id="GO:0005886">
    <property type="term" value="C:plasma membrane"/>
    <property type="evidence" value="ECO:0007669"/>
    <property type="project" value="TreeGrafter"/>
</dbReference>
<dbReference type="Gene3D" id="1.20.1250.20">
    <property type="entry name" value="MFS general substrate transporter like domains"/>
    <property type="match status" value="1"/>
</dbReference>
<comment type="subcellular location">
    <subcellularLocation>
        <location evidence="1">Membrane</location>
        <topology evidence="1">Multi-pass membrane protein</topology>
    </subcellularLocation>
</comment>
<dbReference type="Proteomes" id="UP000226431">
    <property type="component" value="Unassembled WGS sequence"/>
</dbReference>
<name>A0A2C5YSJ7_9HYPO</name>
<feature type="domain" description="Major facilitator superfamily (MFS) profile" evidence="6">
    <location>
        <begin position="62"/>
        <end position="195"/>
    </location>
</feature>
<evidence type="ECO:0000256" key="2">
    <source>
        <dbReference type="ARBA" id="ARBA00022692"/>
    </source>
</evidence>
<dbReference type="InterPro" id="IPR036259">
    <property type="entry name" value="MFS_trans_sf"/>
</dbReference>
<dbReference type="GO" id="GO:0022857">
    <property type="term" value="F:transmembrane transporter activity"/>
    <property type="evidence" value="ECO:0007669"/>
    <property type="project" value="InterPro"/>
</dbReference>
<keyword evidence="3 5" id="KW-1133">Transmembrane helix</keyword>
<dbReference type="AlphaFoldDB" id="A0A2C5YSJ7"/>
<dbReference type="EMBL" id="NJES01000619">
    <property type="protein sequence ID" value="PHH70500.1"/>
    <property type="molecule type" value="Genomic_DNA"/>
</dbReference>